<feature type="domain" description="Icosahedral viral capsid protein S" evidence="8">
    <location>
        <begin position="37"/>
        <end position="214"/>
    </location>
</feature>
<organism evidence="9">
    <name type="scientific">Chihuahua culicoides solemo-like virus 1</name>
    <dbReference type="NCBI Taxonomy" id="3239315"/>
    <lineage>
        <taxon>Viruses</taxon>
        <taxon>Riboviria</taxon>
        <taxon>Orthornavirae</taxon>
        <taxon>Pisuviricota</taxon>
        <taxon>Pisoniviricetes</taxon>
        <taxon>Sobelivirales</taxon>
        <taxon>Solemoviridae</taxon>
    </lineage>
</organism>
<evidence type="ECO:0000313" key="9">
    <source>
        <dbReference type="EMBL" id="XDO01461.1"/>
    </source>
</evidence>
<evidence type="ECO:0000256" key="4">
    <source>
        <dbReference type="ARBA" id="ARBA00022561"/>
    </source>
</evidence>
<proteinExistence type="inferred from homology"/>
<sequence length="216" mass="23736">MPRKSRNAKKNVNAASDALQKMVQMMSSVKMQPSAPKRPKPRRNRKARVSAVDAEGMITLSRKELVTTITSESNGSKSLTIALKPDSFKFLKNLGSSFERTRWLKMSFFYKPAVSMTSAGLVAMGVDWDSQSTKSTREDIAAYTPSSTFAVWQDTEKAPLILPPTKLQSRQWYMHASSEQADSGPGTLVISATGPNSSTLGELFVVYTVQMMGTKA</sequence>
<protein>
    <recommendedName>
        <fullName evidence="3">Capsid protein</fullName>
    </recommendedName>
</protein>
<feature type="region of interest" description="Disordered" evidence="7">
    <location>
        <begin position="23"/>
        <end position="49"/>
    </location>
</feature>
<evidence type="ECO:0000256" key="6">
    <source>
        <dbReference type="ARBA" id="ARBA00023060"/>
    </source>
</evidence>
<evidence type="ECO:0000256" key="7">
    <source>
        <dbReference type="SAM" id="MobiDB-lite"/>
    </source>
</evidence>
<dbReference type="Gene3D" id="2.60.120.20">
    <property type="match status" value="1"/>
</dbReference>
<dbReference type="GO" id="GO:0005198">
    <property type="term" value="F:structural molecule activity"/>
    <property type="evidence" value="ECO:0007669"/>
    <property type="project" value="InterPro"/>
</dbReference>
<name>A0AB39J8D1_9VIRU</name>
<reference evidence="9" key="1">
    <citation type="journal article" date="2024" name="Viruses">
        <title>Discovery of Novel Viruses in Culicoides Biting Midges in Chihuahua, Mexico.</title>
        <authorList>
            <person name="Laredo-Tiscareno S.V."/>
            <person name="Garza-Hernandez J.A."/>
            <person name="Tangudu C.S."/>
            <person name="Dankaona W."/>
            <person name="Rodriguez-Alarcon C.A."/>
            <person name="Adame-Gallegos J.R."/>
            <person name="De Luna Santillana E.J."/>
            <person name="Huerta H."/>
            <person name="Gonzalez-Pena R."/>
            <person name="Rivera-Martinez A."/>
            <person name="Rubio-Tabares E."/>
            <person name="Beristain-Ruiz D.M."/>
            <person name="Blitvich B.J."/>
        </authorList>
    </citation>
    <scope>NUCLEOTIDE SEQUENCE</scope>
    <source>
        <strain evidence="9">CCSV1-Mex</strain>
    </source>
</reference>
<evidence type="ECO:0000256" key="3">
    <source>
        <dbReference type="ARBA" id="ARBA00018091"/>
    </source>
</evidence>
<comment type="subcellular location">
    <subcellularLocation>
        <location evidence="1">Virion</location>
    </subcellularLocation>
</comment>
<keyword evidence="6" id="KW-1142">T=3 icosahedral capsid protein</keyword>
<feature type="compositionally biased region" description="Basic residues" evidence="7">
    <location>
        <begin position="37"/>
        <end position="48"/>
    </location>
</feature>
<evidence type="ECO:0000256" key="5">
    <source>
        <dbReference type="ARBA" id="ARBA00022844"/>
    </source>
</evidence>
<accession>A0AB39J8D1</accession>
<dbReference type="InterPro" id="IPR000937">
    <property type="entry name" value="Capsid_prot_S-dom_vir"/>
</dbReference>
<dbReference type="InterPro" id="IPR029053">
    <property type="entry name" value="Viral_coat"/>
</dbReference>
<dbReference type="SUPFAM" id="SSF88633">
    <property type="entry name" value="Positive stranded ssRNA viruses"/>
    <property type="match status" value="1"/>
</dbReference>
<dbReference type="Pfam" id="PF00729">
    <property type="entry name" value="Viral_coat"/>
    <property type="match status" value="1"/>
</dbReference>
<dbReference type="GO" id="GO:0039617">
    <property type="term" value="C:T=3 icosahedral viral capsid"/>
    <property type="evidence" value="ECO:0007669"/>
    <property type="project" value="UniProtKB-KW"/>
</dbReference>
<evidence type="ECO:0000256" key="2">
    <source>
        <dbReference type="ARBA" id="ARBA00007446"/>
    </source>
</evidence>
<reference evidence="9" key="2">
    <citation type="submission" date="2024-01" db="EMBL/GenBank/DDBJ databases">
        <authorList>
            <person name="Laredo-Tiscareno S.V."/>
            <person name="Garza-Hernandez J.A."/>
            <person name="Tangudu C.S."/>
            <person name="Rodriguez-Alarcon C.A."/>
            <person name="Adame-Gallegos J.R."/>
            <person name="De Luna Santillana E.J."/>
            <person name="Huerta-Jimenez H."/>
            <person name="Gonzalez-Pena R."/>
            <person name="Dankaona W."/>
            <person name="Rivera-Martinez A."/>
            <person name="Rubio-Tabares E."/>
            <person name="Beristain-Ruiz D.M."/>
            <person name="Blitvich B.J."/>
        </authorList>
    </citation>
    <scope>NUCLEOTIDE SEQUENCE</scope>
    <source>
        <strain evidence="9">CCSV1-Mex</strain>
    </source>
</reference>
<evidence type="ECO:0000259" key="8">
    <source>
        <dbReference type="Pfam" id="PF00729"/>
    </source>
</evidence>
<keyword evidence="4" id="KW-0167">Capsid protein</keyword>
<dbReference type="EMBL" id="PP101794">
    <property type="protein sequence ID" value="XDO01461.1"/>
    <property type="molecule type" value="Genomic_RNA"/>
</dbReference>
<evidence type="ECO:0000256" key="1">
    <source>
        <dbReference type="ARBA" id="ARBA00004328"/>
    </source>
</evidence>
<comment type="similarity">
    <text evidence="2">Belongs to the icosahedral plant coat protein family.</text>
</comment>
<keyword evidence="5" id="KW-0946">Virion</keyword>